<keyword evidence="3" id="KW-1185">Reference proteome</keyword>
<evidence type="ECO:0000259" key="1">
    <source>
        <dbReference type="SMART" id="SM01126"/>
    </source>
</evidence>
<gene>
    <name evidence="2" type="ORF">ONE63_008081</name>
</gene>
<organism evidence="2 3">
    <name type="scientific">Megalurothrips usitatus</name>
    <name type="common">bean blossom thrips</name>
    <dbReference type="NCBI Taxonomy" id="439358"/>
    <lineage>
        <taxon>Eukaryota</taxon>
        <taxon>Metazoa</taxon>
        <taxon>Ecdysozoa</taxon>
        <taxon>Arthropoda</taxon>
        <taxon>Hexapoda</taxon>
        <taxon>Insecta</taxon>
        <taxon>Pterygota</taxon>
        <taxon>Neoptera</taxon>
        <taxon>Paraneoptera</taxon>
        <taxon>Thysanoptera</taxon>
        <taxon>Terebrantia</taxon>
        <taxon>Thripoidea</taxon>
        <taxon>Thripidae</taxon>
        <taxon>Megalurothrips</taxon>
    </lineage>
</organism>
<feature type="domain" description="ISXO2-like transposase" evidence="1">
    <location>
        <begin position="111"/>
        <end position="253"/>
    </location>
</feature>
<dbReference type="PANTHER" id="PTHR47163">
    <property type="entry name" value="DDE_TNP_IS1595 DOMAIN-CONTAINING PROTEIN"/>
    <property type="match status" value="1"/>
</dbReference>
<reference evidence="2" key="1">
    <citation type="submission" date="2022-12" db="EMBL/GenBank/DDBJ databases">
        <title>Chromosome-level genome assembly of the bean flower thrips Megalurothrips usitatus.</title>
        <authorList>
            <person name="Ma L."/>
            <person name="Liu Q."/>
            <person name="Li H."/>
            <person name="Cai W."/>
        </authorList>
    </citation>
    <scope>NUCLEOTIDE SEQUENCE</scope>
    <source>
        <strain evidence="2">Cailab_2022a</strain>
    </source>
</reference>
<protein>
    <recommendedName>
        <fullName evidence="1">ISXO2-like transposase domain-containing protein</fullName>
    </recommendedName>
</protein>
<evidence type="ECO:0000313" key="2">
    <source>
        <dbReference type="EMBL" id="KAJ1528168.1"/>
    </source>
</evidence>
<dbReference type="Pfam" id="PF12762">
    <property type="entry name" value="DDE_Tnp_IS1595"/>
    <property type="match status" value="1"/>
</dbReference>
<proteinExistence type="predicted"/>
<dbReference type="NCBIfam" id="NF033547">
    <property type="entry name" value="transpos_IS1595"/>
    <property type="match status" value="1"/>
</dbReference>
<comment type="caution">
    <text evidence="2">The sequence shown here is derived from an EMBL/GenBank/DDBJ whole genome shotgun (WGS) entry which is preliminary data.</text>
</comment>
<dbReference type="Proteomes" id="UP001075354">
    <property type="component" value="Chromosome 5"/>
</dbReference>
<dbReference type="PANTHER" id="PTHR47163:SF2">
    <property type="entry name" value="SI:DKEY-17M8.2"/>
    <property type="match status" value="1"/>
</dbReference>
<sequence>MLEEEGLLQKLKRCPKCRTMRTLNKHVDFKGGYAMYCKKCKKFTNVTEGTFFETTKVDLEDFFVLLWLWSSHASVKVACNVTSFSKVLVVQYFRYFRDICSWKLLTLEEQSLGGEGHVVQIDESVVAKRKYNRGKRVKTTWVLGLIDVQTRDSVVVYVEKRDRCTLIPEVKRYVKPGTTIWTDGWKAYIGLNKEGYIHRTVNHSKNFKDPRTGVCTNLIEGHWNKLKRYCRTKNVMNSKFFFEYVDEFMWSEKFGRDAYCKFNMILQIKEKYPC</sequence>
<accession>A0AAV7XPQ4</accession>
<dbReference type="InterPro" id="IPR053164">
    <property type="entry name" value="IS1016-like_transposase"/>
</dbReference>
<name>A0AAV7XPQ4_9NEOP</name>
<evidence type="ECO:0000313" key="3">
    <source>
        <dbReference type="Proteomes" id="UP001075354"/>
    </source>
</evidence>
<dbReference type="AlphaFoldDB" id="A0AAV7XPQ4"/>
<dbReference type="EMBL" id="JAPTSV010000005">
    <property type="protein sequence ID" value="KAJ1528168.1"/>
    <property type="molecule type" value="Genomic_DNA"/>
</dbReference>
<dbReference type="InterPro" id="IPR024445">
    <property type="entry name" value="Tnp_ISXO2-like"/>
</dbReference>
<dbReference type="SMART" id="SM01126">
    <property type="entry name" value="DDE_Tnp_IS1595"/>
    <property type="match status" value="1"/>
</dbReference>